<dbReference type="AlphaFoldDB" id="A0A1R4ABC7"/>
<evidence type="ECO:0000313" key="3">
    <source>
        <dbReference type="EMBL" id="SJK86319.1"/>
    </source>
</evidence>
<evidence type="ECO:0000256" key="2">
    <source>
        <dbReference type="SAM" id="MobiDB-lite"/>
    </source>
</evidence>
<dbReference type="GeneID" id="24424872"/>
<proteinExistence type="predicted"/>
<organism evidence="3 4">
    <name type="scientific">Babesia microti (strain RI)</name>
    <dbReference type="NCBI Taxonomy" id="1133968"/>
    <lineage>
        <taxon>Eukaryota</taxon>
        <taxon>Sar</taxon>
        <taxon>Alveolata</taxon>
        <taxon>Apicomplexa</taxon>
        <taxon>Aconoidasida</taxon>
        <taxon>Piroplasmida</taxon>
        <taxon>Babesiidae</taxon>
        <taxon>Babesia</taxon>
    </lineage>
</organism>
<evidence type="ECO:0000313" key="4">
    <source>
        <dbReference type="Proteomes" id="UP000002899"/>
    </source>
</evidence>
<dbReference type="SMART" id="SM00173">
    <property type="entry name" value="RAS"/>
    <property type="match status" value="1"/>
</dbReference>
<dbReference type="PROSITE" id="PS51419">
    <property type="entry name" value="RAB"/>
    <property type="match status" value="1"/>
</dbReference>
<dbReference type="InterPro" id="IPR027417">
    <property type="entry name" value="P-loop_NTPase"/>
</dbReference>
<keyword evidence="1" id="KW-0547">Nucleotide-binding</keyword>
<dbReference type="SUPFAM" id="SSF52540">
    <property type="entry name" value="P-loop containing nucleoside triphosphate hydrolases"/>
    <property type="match status" value="1"/>
</dbReference>
<reference evidence="3 4" key="1">
    <citation type="journal article" date="2012" name="Nucleic Acids Res.">
        <title>Sequencing of the smallest Apicomplexan genome from the human pathogen Babesia microti.</title>
        <authorList>
            <person name="Cornillot E."/>
            <person name="Hadj-Kaddour K."/>
            <person name="Dassouli A."/>
            <person name="Noel B."/>
            <person name="Ranwez V."/>
            <person name="Vacherie B."/>
            <person name="Augagneur Y."/>
            <person name="Bres V."/>
            <person name="Duclos A."/>
            <person name="Randazzo S."/>
            <person name="Carcy B."/>
            <person name="Debierre-Grockiego F."/>
            <person name="Delbecq S."/>
            <person name="Moubri-Menage K."/>
            <person name="Shams-Eldin H."/>
            <person name="Usmani-Brown S."/>
            <person name="Bringaud F."/>
            <person name="Wincker P."/>
            <person name="Vivares C.P."/>
            <person name="Schwarz R.T."/>
            <person name="Schetters T.P."/>
            <person name="Krause P.J."/>
            <person name="Gorenflot A."/>
            <person name="Berry V."/>
            <person name="Barbe V."/>
            <person name="Ben Mamoun C."/>
        </authorList>
    </citation>
    <scope>NUCLEOTIDE SEQUENCE [LARGE SCALE GENOMIC DNA]</scope>
    <source>
        <strain evidence="3 4">RI</strain>
    </source>
</reference>
<dbReference type="PANTHER" id="PTHR47978">
    <property type="match status" value="1"/>
</dbReference>
<dbReference type="InterPro" id="IPR005225">
    <property type="entry name" value="Small_GTP-bd"/>
</dbReference>
<dbReference type="SMART" id="SM00174">
    <property type="entry name" value="RHO"/>
    <property type="match status" value="1"/>
</dbReference>
<protein>
    <submittedName>
        <fullName evidence="3">Rab family, other</fullName>
    </submittedName>
</protein>
<dbReference type="OrthoDB" id="63533at2759"/>
<dbReference type="PRINTS" id="PR00449">
    <property type="entry name" value="RASTRNSFRMNG"/>
</dbReference>
<sequence length="215" mass="24144">MRSLKFWSKSKENPTVPASSTKDSATYQYKLVLLGETAVGKSCLTTRFCKDVFLDYQDSTIGAAFMTKTINLESSVVKFEIWDTAGQERYRSLAPMYYRGASAALIVYDITSADTFEQARSWINELKAVSRADVIIALAGNKVDLERNRSVDIETAQNFAKLNNCLFMETSAKTGHNVQEMFMKIANLLPRDNNPTLESVHFDQPTQAFSNCCNQ</sequence>
<dbReference type="InterPro" id="IPR001806">
    <property type="entry name" value="Small_GTPase"/>
</dbReference>
<dbReference type="NCBIfam" id="TIGR00231">
    <property type="entry name" value="small_GTP"/>
    <property type="match status" value="1"/>
</dbReference>
<evidence type="ECO:0000256" key="1">
    <source>
        <dbReference type="ARBA" id="ARBA00022741"/>
    </source>
</evidence>
<dbReference type="PROSITE" id="PS51421">
    <property type="entry name" value="RAS"/>
    <property type="match status" value="1"/>
</dbReference>
<dbReference type="GO" id="GO:0003924">
    <property type="term" value="F:GTPase activity"/>
    <property type="evidence" value="ECO:0007669"/>
    <property type="project" value="InterPro"/>
</dbReference>
<reference evidence="3 4" key="3">
    <citation type="journal article" date="2016" name="Sci. Rep.">
        <title>Genome-wide diversity and gene expression profiling of Babesia microti isolates identify polymorphic genes that mediate host-pathogen interactions.</title>
        <authorList>
            <person name="Silva J.C."/>
            <person name="Cornillot E."/>
            <person name="McCracken C."/>
            <person name="Usmani-Brown S."/>
            <person name="Dwivedi A."/>
            <person name="Ifeonu O.O."/>
            <person name="Crabtree J."/>
            <person name="Gotia H.T."/>
            <person name="Virji A.Z."/>
            <person name="Reynes C."/>
            <person name="Colinge J."/>
            <person name="Kumar V."/>
            <person name="Lawres L."/>
            <person name="Pazzi J.E."/>
            <person name="Pablo J.V."/>
            <person name="Hung C."/>
            <person name="Brancato J."/>
            <person name="Kumari P."/>
            <person name="Orvis J."/>
            <person name="Tretina K."/>
            <person name="Chibucos M."/>
            <person name="Ott S."/>
            <person name="Sadzewicz L."/>
            <person name="Sengamalay N."/>
            <person name="Shetty A.C."/>
            <person name="Su Q."/>
            <person name="Tallon L."/>
            <person name="Fraser C.M."/>
            <person name="Frutos R."/>
            <person name="Molina D.M."/>
            <person name="Krause P.J."/>
            <person name="Ben Mamoun C."/>
        </authorList>
    </citation>
    <scope>NUCLEOTIDE SEQUENCE [LARGE SCALE GENOMIC DNA]</scope>
    <source>
        <strain evidence="3 4">RI</strain>
    </source>
</reference>
<dbReference type="SMART" id="SM00176">
    <property type="entry name" value="RAN"/>
    <property type="match status" value="1"/>
</dbReference>
<dbReference type="EMBL" id="LN871598">
    <property type="protein sequence ID" value="SJK86319.1"/>
    <property type="molecule type" value="Genomic_DNA"/>
</dbReference>
<dbReference type="FunFam" id="3.40.50.300:FF:000823">
    <property type="entry name" value="Small GTPase RAB, putative"/>
    <property type="match status" value="1"/>
</dbReference>
<dbReference type="Gene3D" id="3.40.50.300">
    <property type="entry name" value="P-loop containing nucleotide triphosphate hydrolases"/>
    <property type="match status" value="1"/>
</dbReference>
<dbReference type="VEuPathDB" id="PiroplasmaDB:BMR1_03g01190"/>
<keyword evidence="4" id="KW-1185">Reference proteome</keyword>
<dbReference type="Pfam" id="PF00071">
    <property type="entry name" value="Ras"/>
    <property type="match status" value="1"/>
</dbReference>
<name>A0A1R4ABC7_BABMR</name>
<gene>
    <name evidence="3" type="ORF">BMR1_03g01190</name>
</gene>
<dbReference type="RefSeq" id="XP_021338491.1">
    <property type="nucleotide sequence ID" value="XM_021481908.1"/>
</dbReference>
<dbReference type="SMART" id="SM00175">
    <property type="entry name" value="RAB"/>
    <property type="match status" value="1"/>
</dbReference>
<dbReference type="GO" id="GO:0005525">
    <property type="term" value="F:GTP binding"/>
    <property type="evidence" value="ECO:0007669"/>
    <property type="project" value="InterPro"/>
</dbReference>
<reference evidence="3 4" key="2">
    <citation type="journal article" date="2013" name="PLoS ONE">
        <title>Whole genome mapping and re-organization of the nuclear and mitochondrial genomes of Babesia microti isolates.</title>
        <authorList>
            <person name="Cornillot E."/>
            <person name="Dassouli A."/>
            <person name="Garg A."/>
            <person name="Pachikara N."/>
            <person name="Randazzo S."/>
            <person name="Depoix D."/>
            <person name="Carcy B."/>
            <person name="Delbecq S."/>
            <person name="Frutos R."/>
            <person name="Silva J.C."/>
            <person name="Sutton R."/>
            <person name="Krause P.J."/>
            <person name="Mamoun C.B."/>
        </authorList>
    </citation>
    <scope>NUCLEOTIDE SEQUENCE [LARGE SCALE GENOMIC DNA]</scope>
    <source>
        <strain evidence="3 4">RI</strain>
    </source>
</reference>
<dbReference type="KEGG" id="bmic:BMR1_03g01190"/>
<dbReference type="CDD" id="cd01860">
    <property type="entry name" value="Rab5_related"/>
    <property type="match status" value="1"/>
</dbReference>
<feature type="region of interest" description="Disordered" evidence="2">
    <location>
        <begin position="1"/>
        <end position="21"/>
    </location>
</feature>
<dbReference type="Proteomes" id="UP000002899">
    <property type="component" value="Chromosome III"/>
</dbReference>
<accession>A0A1R4ABC7</accession>